<feature type="domain" description="Mannitol dehydrogenase N-terminal" evidence="8">
    <location>
        <begin position="4"/>
        <end position="198"/>
    </location>
</feature>
<evidence type="ECO:0000256" key="4">
    <source>
        <dbReference type="ARBA" id="ARBA00016219"/>
    </source>
</evidence>
<dbReference type="SUPFAM" id="SSF48179">
    <property type="entry name" value="6-phosphogluconate dehydrogenase C-terminal domain-like"/>
    <property type="match status" value="1"/>
</dbReference>
<dbReference type="InterPro" id="IPR008927">
    <property type="entry name" value="6-PGluconate_DH-like_C_sf"/>
</dbReference>
<protein>
    <recommendedName>
        <fullName evidence="4">Mannitol-1-phosphate 5-dehydrogenase</fullName>
        <ecNumber evidence="3">1.1.1.17</ecNumber>
    </recommendedName>
</protein>
<evidence type="ECO:0000256" key="3">
    <source>
        <dbReference type="ARBA" id="ARBA00012939"/>
    </source>
</evidence>
<keyword evidence="5" id="KW-0560">Oxidoreductase</keyword>
<comment type="subunit">
    <text evidence="2">Monomer.</text>
</comment>
<evidence type="ECO:0000259" key="9">
    <source>
        <dbReference type="Pfam" id="PF08125"/>
    </source>
</evidence>
<comment type="caution">
    <text evidence="10">The sequence shown here is derived from an EMBL/GenBank/DDBJ whole genome shotgun (WGS) entry which is preliminary data.</text>
</comment>
<dbReference type="GO" id="GO:0005829">
    <property type="term" value="C:cytosol"/>
    <property type="evidence" value="ECO:0007669"/>
    <property type="project" value="TreeGrafter"/>
</dbReference>
<evidence type="ECO:0000256" key="6">
    <source>
        <dbReference type="ARBA" id="ARBA00023027"/>
    </source>
</evidence>
<proteinExistence type="inferred from homology"/>
<dbReference type="GO" id="GO:0008926">
    <property type="term" value="F:mannitol-1-phosphate 5-dehydrogenase activity"/>
    <property type="evidence" value="ECO:0007669"/>
    <property type="project" value="UniProtKB-EC"/>
</dbReference>
<dbReference type="Pfam" id="PF01232">
    <property type="entry name" value="Mannitol_dh"/>
    <property type="match status" value="1"/>
</dbReference>
<gene>
    <name evidence="10" type="ORF">FRX48_01238</name>
</gene>
<dbReference type="EMBL" id="VXIT01000002">
    <property type="protein sequence ID" value="KAA6414489.1"/>
    <property type="molecule type" value="Genomic_DNA"/>
</dbReference>
<dbReference type="PANTHER" id="PTHR30524:SF0">
    <property type="entry name" value="ALTRONATE OXIDOREDUCTASE-RELATED"/>
    <property type="match status" value="1"/>
</dbReference>
<dbReference type="GO" id="GO:0019592">
    <property type="term" value="P:mannitol catabolic process"/>
    <property type="evidence" value="ECO:0007669"/>
    <property type="project" value="TreeGrafter"/>
</dbReference>
<comment type="catalytic activity">
    <reaction evidence="7">
        <text>D-mannitol 1-phosphate + NAD(+) = beta-D-fructose 6-phosphate + NADH + H(+)</text>
        <dbReference type="Rhea" id="RHEA:19661"/>
        <dbReference type="ChEBI" id="CHEBI:15378"/>
        <dbReference type="ChEBI" id="CHEBI:57540"/>
        <dbReference type="ChEBI" id="CHEBI:57634"/>
        <dbReference type="ChEBI" id="CHEBI:57945"/>
        <dbReference type="ChEBI" id="CHEBI:61381"/>
        <dbReference type="EC" id="1.1.1.17"/>
    </reaction>
</comment>
<dbReference type="AlphaFoldDB" id="A0A5M8PXL2"/>
<dbReference type="Gene3D" id="1.10.1040.10">
    <property type="entry name" value="N-(1-d-carboxylethyl)-l-norvaline Dehydrogenase, domain 2"/>
    <property type="match status" value="1"/>
</dbReference>
<comment type="similarity">
    <text evidence="1">Belongs to the mannitol dehydrogenase family.</text>
</comment>
<dbReference type="Pfam" id="PF08125">
    <property type="entry name" value="Mannitol_dh_C"/>
    <property type="match status" value="1"/>
</dbReference>
<evidence type="ECO:0000256" key="1">
    <source>
        <dbReference type="ARBA" id="ARBA00006541"/>
    </source>
</evidence>
<organism evidence="10 11">
    <name type="scientific">Lasallia pustulata</name>
    <dbReference type="NCBI Taxonomy" id="136370"/>
    <lineage>
        <taxon>Eukaryota</taxon>
        <taxon>Fungi</taxon>
        <taxon>Dikarya</taxon>
        <taxon>Ascomycota</taxon>
        <taxon>Pezizomycotina</taxon>
        <taxon>Lecanoromycetes</taxon>
        <taxon>OSLEUM clade</taxon>
        <taxon>Umbilicariomycetidae</taxon>
        <taxon>Umbilicariales</taxon>
        <taxon>Umbilicariaceae</taxon>
        <taxon>Lasallia</taxon>
    </lineage>
</organism>
<reference evidence="10 11" key="1">
    <citation type="submission" date="2019-09" db="EMBL/GenBank/DDBJ databases">
        <title>The hologenome of the rock-dwelling lichen Lasallia pustulata.</title>
        <authorList>
            <person name="Greshake Tzovaras B."/>
            <person name="Segers F."/>
            <person name="Bicker A."/>
            <person name="Dal Grande F."/>
            <person name="Otte J."/>
            <person name="Hankeln T."/>
            <person name="Schmitt I."/>
            <person name="Ebersberger I."/>
        </authorList>
    </citation>
    <scope>NUCLEOTIDE SEQUENCE [LARGE SCALE GENOMIC DNA]</scope>
    <source>
        <strain evidence="10">A1-1</strain>
    </source>
</reference>
<dbReference type="HAMAP" id="MF_00196">
    <property type="entry name" value="Mannitol_dehydrog"/>
    <property type="match status" value="1"/>
</dbReference>
<dbReference type="InterPro" id="IPR036291">
    <property type="entry name" value="NAD(P)-bd_dom_sf"/>
</dbReference>
<dbReference type="Proteomes" id="UP000324767">
    <property type="component" value="Unassembled WGS sequence"/>
</dbReference>
<sequence length="387" mass="42967">MGKTAVHFGGGNIGRGFVAEKLVMSGYEVVFVDVMDSIIEQLQKNKSYQVTELGAEGEKTNTISNYRAINSKTHEADVIKEIEEADIVTCAVGPNVLKFIAPVIAKGVEGRKRQTPLAVIACENAIGATDTLAGHIKDKTPQHRLEDHHTRARYANSAIDRIVPGQGPNPGLNVKIESFFEWVVDKTPFHGHGHPKIEGVKWVDDLTPFIERKLFTVNTGHAAAAYYGHNRGKKTIYEALEDKQIKDIVHEALAETSHLIVNKHGITVEEQKEYVDKIIKRISNPHLEDVVERVGRAPLRKLSKKERFVGPAAELAHRGDKVDALLGCIEMAFRFQNVEDDEESAQLAKMMKEKDAKTVVKEVCGLEESEPLYKDVLKIVEKVQGGK</sequence>
<evidence type="ECO:0000313" key="10">
    <source>
        <dbReference type="EMBL" id="KAA6414489.1"/>
    </source>
</evidence>
<evidence type="ECO:0000256" key="2">
    <source>
        <dbReference type="ARBA" id="ARBA00011245"/>
    </source>
</evidence>
<dbReference type="InterPro" id="IPR013328">
    <property type="entry name" value="6PGD_dom2"/>
</dbReference>
<dbReference type="InterPro" id="IPR013118">
    <property type="entry name" value="Mannitol_DH_C"/>
</dbReference>
<dbReference type="NCBIfam" id="NF002647">
    <property type="entry name" value="PRK02318.1-3"/>
    <property type="match status" value="1"/>
</dbReference>
<evidence type="ECO:0000313" key="11">
    <source>
        <dbReference type="Proteomes" id="UP000324767"/>
    </source>
</evidence>
<dbReference type="PANTHER" id="PTHR30524">
    <property type="entry name" value="MANNITOL-1-PHOSPHATE 5-DEHYDROGENASE"/>
    <property type="match status" value="1"/>
</dbReference>
<dbReference type="OrthoDB" id="418169at2759"/>
<dbReference type="Gene3D" id="3.40.50.720">
    <property type="entry name" value="NAD(P)-binding Rossmann-like Domain"/>
    <property type="match status" value="1"/>
</dbReference>
<dbReference type="InterPro" id="IPR023028">
    <property type="entry name" value="Mannitol_1_phos_5_DH"/>
</dbReference>
<evidence type="ECO:0000259" key="8">
    <source>
        <dbReference type="Pfam" id="PF01232"/>
    </source>
</evidence>
<dbReference type="InterPro" id="IPR000669">
    <property type="entry name" value="Mannitol_DH"/>
</dbReference>
<dbReference type="PRINTS" id="PR00084">
    <property type="entry name" value="MTLDHDRGNASE"/>
</dbReference>
<evidence type="ECO:0000256" key="7">
    <source>
        <dbReference type="ARBA" id="ARBA00048615"/>
    </source>
</evidence>
<dbReference type="EC" id="1.1.1.17" evidence="3"/>
<dbReference type="SUPFAM" id="SSF51735">
    <property type="entry name" value="NAD(P)-binding Rossmann-fold domains"/>
    <property type="match status" value="1"/>
</dbReference>
<dbReference type="NCBIfam" id="NF002652">
    <property type="entry name" value="PRK02318.2-5"/>
    <property type="match status" value="1"/>
</dbReference>
<name>A0A5M8PXL2_9LECA</name>
<feature type="domain" description="Mannitol dehydrogenase C-terminal" evidence="9">
    <location>
        <begin position="205"/>
        <end position="378"/>
    </location>
</feature>
<accession>A0A5M8PXL2</accession>
<keyword evidence="6" id="KW-0520">NAD</keyword>
<evidence type="ECO:0000256" key="5">
    <source>
        <dbReference type="ARBA" id="ARBA00023002"/>
    </source>
</evidence>
<dbReference type="InterPro" id="IPR013131">
    <property type="entry name" value="Mannitol_DH_N"/>
</dbReference>